<keyword evidence="5" id="KW-1133">Transmembrane helix</keyword>
<dbReference type="Gene3D" id="1.10.287.70">
    <property type="match status" value="1"/>
</dbReference>
<dbReference type="SUPFAM" id="SSF53850">
    <property type="entry name" value="Periplasmic binding protein-like II"/>
    <property type="match status" value="1"/>
</dbReference>
<dbReference type="EnsemblMetazoa" id="RPRC017345-RA">
    <property type="protein sequence ID" value="RPRC017345-PA"/>
    <property type="gene ID" value="RPRC017345"/>
</dbReference>
<sequence length="635" mass="72975">MKFIFSFDFILIFTYLFLKFNHFGNCHGIPVETIKSFFSFKNVGAANIFPCTNRDGVDFLLQMSIRSDKNSLLTGVKLAQYQKLDFYNIFKSEKHPLGTFIDLRCESTKYVFNKASMELMINMSHVFLLYSQNYDEIMDYLQNTSIAFDSDVSVMTRGRIYDLYRIQNDMALIVNEIGSWARSSTTLRTPPIRDNLQGSFIKASMVLTRLEVNGTCAEQQLLDNTFKPQLDVLSRNIYANNKHIESIYNFSYLINITNDWGYLQKDGHFGKGSMFDALEEKTVEVGLTLSRFFKERYIVSFFLPASSKYRTCFIFKHPSTLASYSAFAMPFTLPSWMCTFATIMLSGLCLRMIRNFNIKDKPPNEKSFSASVLVVLGIFCQQGFYPDSFRAPVRILCVIMEVTSVMVYSYYGAEVVGFLLSPSPKFLNTVDKLIESPLKMYSENISYHRSYFTGNVSEKITRAYEKAIKGPTIEQDKFINLEKGLEEVRKGTMALYGQDTNMYTVIGKTFSNPEKCSLFEIEMIRLLGSPVIRKKSPFKELMFRGTMRVLESGLQYRETRKWYAQRPECIGQQESNAVTLEATLLAQVLYASGLIIAIVLFFMEKQHYFLNKNKAKLKRPRIMVTPSVVGIGNIH</sequence>
<keyword evidence="3" id="KW-1003">Cell membrane</keyword>
<dbReference type="GO" id="GO:0015276">
    <property type="term" value="F:ligand-gated monoatomic ion channel activity"/>
    <property type="evidence" value="ECO:0007669"/>
    <property type="project" value="InterPro"/>
</dbReference>
<dbReference type="InterPro" id="IPR052192">
    <property type="entry name" value="Insect_Ionotropic_Sensory_Rcpt"/>
</dbReference>
<dbReference type="InterPro" id="IPR001320">
    <property type="entry name" value="Iontro_rcpt_C"/>
</dbReference>
<feature type="domain" description="Ionotropic receptor 75a N-terminal" evidence="10">
    <location>
        <begin position="33"/>
        <end position="183"/>
    </location>
</feature>
<evidence type="ECO:0000256" key="3">
    <source>
        <dbReference type="ARBA" id="ARBA00022475"/>
    </source>
</evidence>
<dbReference type="InterPro" id="IPR057074">
    <property type="entry name" value="IR75A_N"/>
</dbReference>
<protein>
    <submittedName>
        <fullName evidence="11">Uncharacterized protein</fullName>
    </submittedName>
</protein>
<evidence type="ECO:0000256" key="7">
    <source>
        <dbReference type="ARBA" id="ARBA00023170"/>
    </source>
</evidence>
<dbReference type="GO" id="GO:0005886">
    <property type="term" value="C:plasma membrane"/>
    <property type="evidence" value="ECO:0007669"/>
    <property type="project" value="UniProtKB-SubCell"/>
</dbReference>
<dbReference type="Pfam" id="PF00060">
    <property type="entry name" value="Lig_chan"/>
    <property type="match status" value="1"/>
</dbReference>
<dbReference type="Proteomes" id="UP000015103">
    <property type="component" value="Unassembled WGS sequence"/>
</dbReference>
<evidence type="ECO:0000259" key="10">
    <source>
        <dbReference type="Pfam" id="PF24576"/>
    </source>
</evidence>
<evidence type="ECO:0000256" key="8">
    <source>
        <dbReference type="ARBA" id="ARBA00023180"/>
    </source>
</evidence>
<organism evidence="11 12">
    <name type="scientific">Rhodnius prolixus</name>
    <name type="common">Triatomid bug</name>
    <dbReference type="NCBI Taxonomy" id="13249"/>
    <lineage>
        <taxon>Eukaryota</taxon>
        <taxon>Metazoa</taxon>
        <taxon>Ecdysozoa</taxon>
        <taxon>Arthropoda</taxon>
        <taxon>Hexapoda</taxon>
        <taxon>Insecta</taxon>
        <taxon>Pterygota</taxon>
        <taxon>Neoptera</taxon>
        <taxon>Paraneoptera</taxon>
        <taxon>Hemiptera</taxon>
        <taxon>Heteroptera</taxon>
        <taxon>Panheteroptera</taxon>
        <taxon>Cimicomorpha</taxon>
        <taxon>Reduviidae</taxon>
        <taxon>Triatominae</taxon>
        <taxon>Rhodnius</taxon>
    </lineage>
</organism>
<dbReference type="InParanoid" id="A0A0H2UI49"/>
<comment type="subcellular location">
    <subcellularLocation>
        <location evidence="1">Cell membrane</location>
        <topology evidence="1">Multi-pass membrane protein</topology>
    </subcellularLocation>
</comment>
<keyword evidence="6" id="KW-0472">Membrane</keyword>
<dbReference type="EMBL" id="ACPB03013217">
    <property type="status" value="NOT_ANNOTATED_CDS"/>
    <property type="molecule type" value="Genomic_DNA"/>
</dbReference>
<dbReference type="GO" id="GO:0050906">
    <property type="term" value="P:detection of stimulus involved in sensory perception"/>
    <property type="evidence" value="ECO:0007669"/>
    <property type="project" value="UniProtKB-ARBA"/>
</dbReference>
<accession>A0A0H2UI49</accession>
<evidence type="ECO:0000256" key="5">
    <source>
        <dbReference type="ARBA" id="ARBA00022989"/>
    </source>
</evidence>
<keyword evidence="8" id="KW-0325">Glycoprotein</keyword>
<name>A0A0H2UI49_RHOPR</name>
<keyword evidence="12" id="KW-1185">Reference proteome</keyword>
<evidence type="ECO:0000256" key="2">
    <source>
        <dbReference type="ARBA" id="ARBA00008685"/>
    </source>
</evidence>
<evidence type="ECO:0000256" key="6">
    <source>
        <dbReference type="ARBA" id="ARBA00023136"/>
    </source>
</evidence>
<keyword evidence="7" id="KW-0675">Receptor</keyword>
<keyword evidence="4" id="KW-0812">Transmembrane</keyword>
<dbReference type="OMA" id="KGVIWEN"/>
<reference evidence="11" key="1">
    <citation type="submission" date="2015-06" db="UniProtKB">
        <authorList>
            <consortium name="EnsemblMetazoa"/>
        </authorList>
    </citation>
    <scope>IDENTIFICATION</scope>
</reference>
<evidence type="ECO:0000313" key="11">
    <source>
        <dbReference type="EnsemblMetazoa" id="RPRC017345-PA"/>
    </source>
</evidence>
<dbReference type="Pfam" id="PF24576">
    <property type="entry name" value="IR75A_N"/>
    <property type="match status" value="1"/>
</dbReference>
<dbReference type="VEuPathDB" id="VectorBase:RPRC017345"/>
<evidence type="ECO:0000313" key="12">
    <source>
        <dbReference type="Proteomes" id="UP000015103"/>
    </source>
</evidence>
<dbReference type="AlphaFoldDB" id="A0A0H2UI49"/>
<evidence type="ECO:0000259" key="9">
    <source>
        <dbReference type="Pfam" id="PF00060"/>
    </source>
</evidence>
<proteinExistence type="inferred from homology"/>
<dbReference type="PANTHER" id="PTHR42643">
    <property type="entry name" value="IONOTROPIC RECEPTOR 20A-RELATED"/>
    <property type="match status" value="1"/>
</dbReference>
<comment type="similarity">
    <text evidence="2">Belongs to the glutamate-gated ion channel (TC 1.A.10.1) family.</text>
</comment>
<evidence type="ECO:0000256" key="4">
    <source>
        <dbReference type="ARBA" id="ARBA00022692"/>
    </source>
</evidence>
<evidence type="ECO:0000256" key="1">
    <source>
        <dbReference type="ARBA" id="ARBA00004651"/>
    </source>
</evidence>
<feature type="domain" description="Ionotropic glutamate receptor C-terminal" evidence="9">
    <location>
        <begin position="335"/>
        <end position="436"/>
    </location>
</feature>
<dbReference type="PANTHER" id="PTHR42643:SF30">
    <property type="entry name" value="IONOTROPIC RECEPTOR 40A-RELATED"/>
    <property type="match status" value="1"/>
</dbReference>